<name>A0AAD5VPL6_9AGAR</name>
<gene>
    <name evidence="1" type="ORF">NP233_g10260</name>
</gene>
<comment type="caution">
    <text evidence="1">The sequence shown here is derived from an EMBL/GenBank/DDBJ whole genome shotgun (WGS) entry which is preliminary data.</text>
</comment>
<evidence type="ECO:0000313" key="1">
    <source>
        <dbReference type="EMBL" id="KAJ3561329.1"/>
    </source>
</evidence>
<sequence length="570" mass="65769">MTLELTQAPTLERNAALPLEIWEHIASFIPFSEFRIRKLYTINRCFLYHYLAKHYQDFYFLYAYVYHTQSDIALMKRVAFMRSAPRILSRVQRFEMRFREYDPTRAALRSKWTAKDWCASKAGDLLAQLATTVGLSAYLPSNRNIRYVFKRLNSIKSLTFDWISPPIYFNYAPSSPTSIPVLKNIGVAWTSSKDTLTRLVLAFRPRYPGIGLSLCNFPNLTEFNFELDVHPLDPSRPPPIVDMMSFDDVKLELAVFLSTHKERLKVFGLSFPSCPVVSDILDGLHTFPYLTGISFSFFLHSPLPVAAITRFIGRHSSTITSFGFQLVDTLLWSANTLSGWVSQIFRIDLPKLEYLSIFLLPGDFPSPALDSIFNSINSYALGAKVSTRHDVTPILSSDRLALQLKTLSLGIELHNRHLENLAVAIAKNGFFHLENLHVQSTTLYPDLLCLIAKLFPSLKRLCIKHWSVWITNELQPVYAPYPIHQPTWEEFARLSLTDWDLDELYLVRQYGWHADCDNKPEVFRNAMLRGLPRVKCFNGLSRDDHEWVTTRVELSDTPWFFESYPNRRVV</sequence>
<accession>A0AAD5VPL6</accession>
<dbReference type="AlphaFoldDB" id="A0AAD5VPL6"/>
<organism evidence="1 2">
    <name type="scientific">Leucocoprinus birnbaumii</name>
    <dbReference type="NCBI Taxonomy" id="56174"/>
    <lineage>
        <taxon>Eukaryota</taxon>
        <taxon>Fungi</taxon>
        <taxon>Dikarya</taxon>
        <taxon>Basidiomycota</taxon>
        <taxon>Agaricomycotina</taxon>
        <taxon>Agaricomycetes</taxon>
        <taxon>Agaricomycetidae</taxon>
        <taxon>Agaricales</taxon>
        <taxon>Agaricineae</taxon>
        <taxon>Agaricaceae</taxon>
        <taxon>Leucocoprinus</taxon>
    </lineage>
</organism>
<evidence type="ECO:0000313" key="2">
    <source>
        <dbReference type="Proteomes" id="UP001213000"/>
    </source>
</evidence>
<dbReference type="EMBL" id="JANIEX010001020">
    <property type="protein sequence ID" value="KAJ3561329.1"/>
    <property type="molecule type" value="Genomic_DNA"/>
</dbReference>
<protein>
    <submittedName>
        <fullName evidence="1">Uncharacterized protein</fullName>
    </submittedName>
</protein>
<keyword evidence="2" id="KW-1185">Reference proteome</keyword>
<reference evidence="1" key="1">
    <citation type="submission" date="2022-07" db="EMBL/GenBank/DDBJ databases">
        <title>Genome Sequence of Leucocoprinus birnbaumii.</title>
        <authorList>
            <person name="Buettner E."/>
        </authorList>
    </citation>
    <scope>NUCLEOTIDE SEQUENCE</scope>
    <source>
        <strain evidence="1">VT141</strain>
    </source>
</reference>
<dbReference type="Proteomes" id="UP001213000">
    <property type="component" value="Unassembled WGS sequence"/>
</dbReference>
<proteinExistence type="predicted"/>